<reference evidence="1" key="1">
    <citation type="submission" date="2014-11" db="EMBL/GenBank/DDBJ databases">
        <authorList>
            <person name="Amaro Gonzalez C."/>
        </authorList>
    </citation>
    <scope>NUCLEOTIDE SEQUENCE</scope>
</reference>
<protein>
    <submittedName>
        <fullName evidence="1">Uncharacterized protein</fullName>
    </submittedName>
</protein>
<dbReference type="AlphaFoldDB" id="A0A0E9WI88"/>
<accession>A0A0E9WI88</accession>
<dbReference type="EMBL" id="GBXM01018576">
    <property type="protein sequence ID" value="JAH90001.1"/>
    <property type="molecule type" value="Transcribed_RNA"/>
</dbReference>
<reference evidence="1" key="2">
    <citation type="journal article" date="2015" name="Fish Shellfish Immunol.">
        <title>Early steps in the European eel (Anguilla anguilla)-Vibrio vulnificus interaction in the gills: Role of the RtxA13 toxin.</title>
        <authorList>
            <person name="Callol A."/>
            <person name="Pajuelo D."/>
            <person name="Ebbesson L."/>
            <person name="Teles M."/>
            <person name="MacKenzie S."/>
            <person name="Amaro C."/>
        </authorList>
    </citation>
    <scope>NUCLEOTIDE SEQUENCE</scope>
</reference>
<evidence type="ECO:0000313" key="1">
    <source>
        <dbReference type="EMBL" id="JAH90001.1"/>
    </source>
</evidence>
<proteinExistence type="predicted"/>
<sequence length="54" mass="6021">MEKVMEIMAGTPITSTMVNLRTPSQPTSQSCKVYNPYTLPTCTDIQKWSPCTPL</sequence>
<organism evidence="1">
    <name type="scientific">Anguilla anguilla</name>
    <name type="common">European freshwater eel</name>
    <name type="synonym">Muraena anguilla</name>
    <dbReference type="NCBI Taxonomy" id="7936"/>
    <lineage>
        <taxon>Eukaryota</taxon>
        <taxon>Metazoa</taxon>
        <taxon>Chordata</taxon>
        <taxon>Craniata</taxon>
        <taxon>Vertebrata</taxon>
        <taxon>Euteleostomi</taxon>
        <taxon>Actinopterygii</taxon>
        <taxon>Neopterygii</taxon>
        <taxon>Teleostei</taxon>
        <taxon>Anguilliformes</taxon>
        <taxon>Anguillidae</taxon>
        <taxon>Anguilla</taxon>
    </lineage>
</organism>
<name>A0A0E9WI88_ANGAN</name>